<reference evidence="3 4" key="1">
    <citation type="submission" date="2013-05" db="EMBL/GenBank/DDBJ databases">
        <title>Draft genome of the parasitic nematode Anyclostoma ceylanicum.</title>
        <authorList>
            <person name="Mitreva M."/>
        </authorList>
    </citation>
    <scope>NUCLEOTIDE SEQUENCE [LARGE SCALE GENOMIC DNA]</scope>
</reference>
<gene>
    <name evidence="3" type="ORF">ANCCEY_08419</name>
</gene>
<name>A0A0D6LMQ7_9BILA</name>
<dbReference type="PANTHER" id="PTHR38626">
    <property type="entry name" value="SKN-1 DEPENDENT ZYGOTIC TRANSCRIPT-RELATED"/>
    <property type="match status" value="1"/>
</dbReference>
<dbReference type="InterPro" id="IPR057569">
    <property type="entry name" value="C2_nem"/>
</dbReference>
<evidence type="ECO:0000313" key="3">
    <source>
        <dbReference type="EMBL" id="EPB72478.1"/>
    </source>
</evidence>
<dbReference type="EMBL" id="KE125043">
    <property type="protein sequence ID" value="EPB72478.1"/>
    <property type="molecule type" value="Genomic_DNA"/>
</dbReference>
<keyword evidence="1" id="KW-0812">Transmembrane</keyword>
<keyword evidence="1" id="KW-1133">Transmembrane helix</keyword>
<dbReference type="Proteomes" id="UP000054495">
    <property type="component" value="Unassembled WGS sequence"/>
</dbReference>
<organism evidence="3 4">
    <name type="scientific">Ancylostoma ceylanicum</name>
    <dbReference type="NCBI Taxonomy" id="53326"/>
    <lineage>
        <taxon>Eukaryota</taxon>
        <taxon>Metazoa</taxon>
        <taxon>Ecdysozoa</taxon>
        <taxon>Nematoda</taxon>
        <taxon>Chromadorea</taxon>
        <taxon>Rhabditida</taxon>
        <taxon>Rhabditina</taxon>
        <taxon>Rhabditomorpha</taxon>
        <taxon>Strongyloidea</taxon>
        <taxon>Ancylostomatidae</taxon>
        <taxon>Ancylostomatinae</taxon>
        <taxon>Ancylostoma</taxon>
    </lineage>
</organism>
<dbReference type="InterPro" id="IPR040426">
    <property type="entry name" value="C05B5.4-like"/>
</dbReference>
<sequence length="371" mass="41394">MTRVVCVFRVTAGRGWQVRCVWENTPRARIRGQMLLPLILLPVVMAESFWMTAELLRVDWREGCLTTAGCSQPRFKILEDMLPLTEKISISWPVSEHFVQDSSRSFVSHWANGKPEDVTLSCQVVGTDPTYGFPRVCDQTASIRVFQDEIVEAFGRNRRHQTTTTALPEEELGKKLIEIRAKCFNATVAVQKHTERCPWCPDPSDVTLIEQRLPEDASAFSASILSQLKGDDRILHVSVLVLAGIAILASLGFACVLVAFLRQKRTHRQISVKPRYQPYSPSSCKTADDENRYDMPWEQTRPLTYWLSSSSKSEATTTSPLDSASSLGAPSSIVAPYSFRSGCTIPQTHLYHHISPNSSIGPGHDSGLESV</sequence>
<evidence type="ECO:0000259" key="2">
    <source>
        <dbReference type="Pfam" id="PF25330"/>
    </source>
</evidence>
<evidence type="ECO:0000313" key="4">
    <source>
        <dbReference type="Proteomes" id="UP000054495"/>
    </source>
</evidence>
<evidence type="ECO:0000256" key="1">
    <source>
        <dbReference type="SAM" id="Phobius"/>
    </source>
</evidence>
<protein>
    <recommendedName>
        <fullName evidence="2">C2 domain-containing protein</fullName>
    </recommendedName>
</protein>
<feature type="transmembrane region" description="Helical" evidence="1">
    <location>
        <begin position="234"/>
        <end position="261"/>
    </location>
</feature>
<proteinExistence type="predicted"/>
<keyword evidence="4" id="KW-1185">Reference proteome</keyword>
<dbReference type="PANTHER" id="PTHR38626:SF3">
    <property type="entry name" value="PROTEIN CBG09935"/>
    <property type="match status" value="1"/>
</dbReference>
<feature type="domain" description="C2" evidence="2">
    <location>
        <begin position="48"/>
        <end position="196"/>
    </location>
</feature>
<accession>A0A0D6LMQ7</accession>
<dbReference type="Pfam" id="PF25330">
    <property type="entry name" value="C2_nem"/>
    <property type="match status" value="1"/>
</dbReference>
<keyword evidence="1" id="KW-0472">Membrane</keyword>
<dbReference type="AlphaFoldDB" id="A0A0D6LMQ7"/>